<accession>A0A5C3L567</accession>
<dbReference type="InterPro" id="IPR053043">
    <property type="entry name" value="Ras-cAMP_regulatory"/>
</dbReference>
<evidence type="ECO:0000313" key="2">
    <source>
        <dbReference type="EMBL" id="TFK27890.1"/>
    </source>
</evidence>
<feature type="domain" description="Nitrogen regulatory protein areA GATA-like" evidence="1">
    <location>
        <begin position="29"/>
        <end position="56"/>
    </location>
</feature>
<evidence type="ECO:0000313" key="3">
    <source>
        <dbReference type="Proteomes" id="UP000307440"/>
    </source>
</evidence>
<dbReference type="STRING" id="230819.A0A5C3L567"/>
<dbReference type="OrthoDB" id="515401at2759"/>
<dbReference type="GO" id="GO:0000122">
    <property type="term" value="P:negative regulation of transcription by RNA polymerase II"/>
    <property type="evidence" value="ECO:0007669"/>
    <property type="project" value="TreeGrafter"/>
</dbReference>
<reference evidence="2 3" key="1">
    <citation type="journal article" date="2019" name="Nat. Ecol. Evol.">
        <title>Megaphylogeny resolves global patterns of mushroom evolution.</title>
        <authorList>
            <person name="Varga T."/>
            <person name="Krizsan K."/>
            <person name="Foldi C."/>
            <person name="Dima B."/>
            <person name="Sanchez-Garcia M."/>
            <person name="Sanchez-Ramirez S."/>
            <person name="Szollosi G.J."/>
            <person name="Szarkandi J.G."/>
            <person name="Papp V."/>
            <person name="Albert L."/>
            <person name="Andreopoulos W."/>
            <person name="Angelini C."/>
            <person name="Antonin V."/>
            <person name="Barry K.W."/>
            <person name="Bougher N.L."/>
            <person name="Buchanan P."/>
            <person name="Buyck B."/>
            <person name="Bense V."/>
            <person name="Catcheside P."/>
            <person name="Chovatia M."/>
            <person name="Cooper J."/>
            <person name="Damon W."/>
            <person name="Desjardin D."/>
            <person name="Finy P."/>
            <person name="Geml J."/>
            <person name="Haridas S."/>
            <person name="Hughes K."/>
            <person name="Justo A."/>
            <person name="Karasinski D."/>
            <person name="Kautmanova I."/>
            <person name="Kiss B."/>
            <person name="Kocsube S."/>
            <person name="Kotiranta H."/>
            <person name="LaButti K.M."/>
            <person name="Lechner B.E."/>
            <person name="Liimatainen K."/>
            <person name="Lipzen A."/>
            <person name="Lukacs Z."/>
            <person name="Mihaltcheva S."/>
            <person name="Morgado L.N."/>
            <person name="Niskanen T."/>
            <person name="Noordeloos M.E."/>
            <person name="Ohm R.A."/>
            <person name="Ortiz-Santana B."/>
            <person name="Ovrebo C."/>
            <person name="Racz N."/>
            <person name="Riley R."/>
            <person name="Savchenko A."/>
            <person name="Shiryaev A."/>
            <person name="Soop K."/>
            <person name="Spirin V."/>
            <person name="Szebenyi C."/>
            <person name="Tomsovsky M."/>
            <person name="Tulloss R.E."/>
            <person name="Uehling J."/>
            <person name="Grigoriev I.V."/>
            <person name="Vagvolgyi C."/>
            <person name="Papp T."/>
            <person name="Martin F.M."/>
            <person name="Miettinen O."/>
            <person name="Hibbett D.S."/>
            <person name="Nagy L.G."/>
        </authorList>
    </citation>
    <scope>NUCLEOTIDE SEQUENCE [LARGE SCALE GENOMIC DNA]</scope>
    <source>
        <strain evidence="2 3">CBS 121175</strain>
    </source>
</reference>
<dbReference type="GO" id="GO:0031930">
    <property type="term" value="P:mitochondria-nucleus signaling pathway"/>
    <property type="evidence" value="ECO:0007669"/>
    <property type="project" value="TreeGrafter"/>
</dbReference>
<dbReference type="PANTHER" id="PTHR28014:SF1">
    <property type="entry name" value="NEGATIVE REGULATOR OF RAS-CAMP PATHWAY"/>
    <property type="match status" value="1"/>
</dbReference>
<dbReference type="Proteomes" id="UP000307440">
    <property type="component" value="Unassembled WGS sequence"/>
</dbReference>
<organism evidence="2 3">
    <name type="scientific">Coprinopsis marcescibilis</name>
    <name type="common">Agaric fungus</name>
    <name type="synonym">Psathyrella marcescibilis</name>
    <dbReference type="NCBI Taxonomy" id="230819"/>
    <lineage>
        <taxon>Eukaryota</taxon>
        <taxon>Fungi</taxon>
        <taxon>Dikarya</taxon>
        <taxon>Basidiomycota</taxon>
        <taxon>Agaricomycotina</taxon>
        <taxon>Agaricomycetes</taxon>
        <taxon>Agaricomycetidae</taxon>
        <taxon>Agaricales</taxon>
        <taxon>Agaricineae</taxon>
        <taxon>Psathyrellaceae</taxon>
        <taxon>Coprinopsis</taxon>
    </lineage>
</organism>
<feature type="non-terminal residue" evidence="2">
    <location>
        <position position="61"/>
    </location>
</feature>
<dbReference type="PANTHER" id="PTHR28014">
    <property type="entry name" value="NEGATIVE REGULATOR OF RAS-CAMP PATHWAY"/>
    <property type="match status" value="1"/>
</dbReference>
<keyword evidence="3" id="KW-1185">Reference proteome</keyword>
<proteinExistence type="predicted"/>
<gene>
    <name evidence="2" type="ORF">FA15DRAFT_549331</name>
</gene>
<name>A0A5C3L567_COPMA</name>
<evidence type="ECO:0000259" key="1">
    <source>
        <dbReference type="Pfam" id="PF08550"/>
    </source>
</evidence>
<protein>
    <submittedName>
        <fullName evidence="2">DUF1752-domain-containing protein</fullName>
    </submittedName>
</protein>
<dbReference type="EMBL" id="ML210160">
    <property type="protein sequence ID" value="TFK27890.1"/>
    <property type="molecule type" value="Genomic_DNA"/>
</dbReference>
<dbReference type="GO" id="GO:0006808">
    <property type="term" value="P:regulation of nitrogen utilization"/>
    <property type="evidence" value="ECO:0007669"/>
    <property type="project" value="TreeGrafter"/>
</dbReference>
<dbReference type="InterPro" id="IPR013860">
    <property type="entry name" value="AreA_GATA"/>
</dbReference>
<sequence>MSPMLPRSVLAVTPDAVRKLEGGDALSGLWNLFSKCKESIENGRRLENISWRLWYREMMLA</sequence>
<dbReference type="AlphaFoldDB" id="A0A5C3L567"/>
<dbReference type="GO" id="GO:0005737">
    <property type="term" value="C:cytoplasm"/>
    <property type="evidence" value="ECO:0007669"/>
    <property type="project" value="TreeGrafter"/>
</dbReference>
<dbReference type="Pfam" id="PF08550">
    <property type="entry name" value="GATA_AreA"/>
    <property type="match status" value="1"/>
</dbReference>